<dbReference type="SUPFAM" id="SSF161098">
    <property type="entry name" value="MetI-like"/>
    <property type="match status" value="1"/>
</dbReference>
<dbReference type="Pfam" id="PF00528">
    <property type="entry name" value="BPD_transp_1"/>
    <property type="match status" value="1"/>
</dbReference>
<dbReference type="CDD" id="cd06261">
    <property type="entry name" value="TM_PBP2"/>
    <property type="match status" value="1"/>
</dbReference>
<gene>
    <name evidence="9" type="ORF">H9729_06775</name>
</gene>
<evidence type="ECO:0000256" key="5">
    <source>
        <dbReference type="ARBA" id="ARBA00022989"/>
    </source>
</evidence>
<dbReference type="InterPro" id="IPR035906">
    <property type="entry name" value="MetI-like_sf"/>
</dbReference>
<name>A0A9D1ZXX0_9FIRM</name>
<keyword evidence="6 7" id="KW-0472">Membrane</keyword>
<sequence>MREVNAENNRRSIAFRTKMKRFWIAFSFIAPAGLFFIIFRYYTSLQSLVYSFFNYKFSDPPGNFIGLDNYIAVFSNPSFYNQLWNTVVLFLYGLLFGFWVPIVQALLLNELTKGKGVIRYLYVVPAGIPSIAMLAVQKYIWDPTGGLANAILQMFGIESQGFLIDPDQVKICLRIMGLLGGGVSMLIYYVAINNISDEFYEAAKVDGATRWRMMFSLTLPNMRNIIGIQLLLSLSSSMLAFDDIFVLTQGGPSGASETIVMGIYNSIYYNSGYGIGMAMSVIVLIITIGLVSLQLWFNKRGTE</sequence>
<dbReference type="Gene3D" id="1.10.3720.10">
    <property type="entry name" value="MetI-like"/>
    <property type="match status" value="1"/>
</dbReference>
<protein>
    <submittedName>
        <fullName evidence="9">Sugar ABC transporter permease</fullName>
    </submittedName>
</protein>
<comment type="caution">
    <text evidence="9">The sequence shown here is derived from an EMBL/GenBank/DDBJ whole genome shotgun (WGS) entry which is preliminary data.</text>
</comment>
<evidence type="ECO:0000256" key="7">
    <source>
        <dbReference type="RuleBase" id="RU363032"/>
    </source>
</evidence>
<feature type="transmembrane region" description="Helical" evidence="7">
    <location>
        <begin position="120"/>
        <end position="140"/>
    </location>
</feature>
<evidence type="ECO:0000256" key="3">
    <source>
        <dbReference type="ARBA" id="ARBA00022475"/>
    </source>
</evidence>
<evidence type="ECO:0000313" key="9">
    <source>
        <dbReference type="EMBL" id="HIY97376.1"/>
    </source>
</evidence>
<dbReference type="AlphaFoldDB" id="A0A9D1ZXX0"/>
<reference evidence="9" key="2">
    <citation type="submission" date="2021-04" db="EMBL/GenBank/DDBJ databases">
        <authorList>
            <person name="Gilroy R."/>
        </authorList>
    </citation>
    <scope>NUCLEOTIDE SEQUENCE</scope>
    <source>
        <strain evidence="9">1345</strain>
    </source>
</reference>
<feature type="transmembrane region" description="Helical" evidence="7">
    <location>
        <begin position="21"/>
        <end position="42"/>
    </location>
</feature>
<reference evidence="9" key="1">
    <citation type="journal article" date="2021" name="PeerJ">
        <title>Extensive microbial diversity within the chicken gut microbiome revealed by metagenomics and culture.</title>
        <authorList>
            <person name="Gilroy R."/>
            <person name="Ravi A."/>
            <person name="Getino M."/>
            <person name="Pursley I."/>
            <person name="Horton D.L."/>
            <person name="Alikhan N.F."/>
            <person name="Baker D."/>
            <person name="Gharbi K."/>
            <person name="Hall N."/>
            <person name="Watson M."/>
            <person name="Adriaenssens E.M."/>
            <person name="Foster-Nyarko E."/>
            <person name="Jarju S."/>
            <person name="Secka A."/>
            <person name="Antonio M."/>
            <person name="Oren A."/>
            <person name="Chaudhuri R.R."/>
            <person name="La Ragione R."/>
            <person name="Hildebrand F."/>
            <person name="Pallen M.J."/>
        </authorList>
    </citation>
    <scope>NUCLEOTIDE SEQUENCE</scope>
    <source>
        <strain evidence="9">1345</strain>
    </source>
</reference>
<feature type="domain" description="ABC transmembrane type-1" evidence="8">
    <location>
        <begin position="83"/>
        <end position="294"/>
    </location>
</feature>
<accession>A0A9D1ZXX0</accession>
<dbReference type="PANTHER" id="PTHR30193">
    <property type="entry name" value="ABC TRANSPORTER PERMEASE PROTEIN"/>
    <property type="match status" value="1"/>
</dbReference>
<feature type="transmembrane region" description="Helical" evidence="7">
    <location>
        <begin position="273"/>
        <end position="297"/>
    </location>
</feature>
<keyword evidence="4 7" id="KW-0812">Transmembrane</keyword>
<dbReference type="PANTHER" id="PTHR30193:SF41">
    <property type="entry name" value="DIACETYLCHITOBIOSE UPTAKE SYSTEM PERMEASE PROTEIN NGCF"/>
    <property type="match status" value="1"/>
</dbReference>
<evidence type="ECO:0000256" key="2">
    <source>
        <dbReference type="ARBA" id="ARBA00022448"/>
    </source>
</evidence>
<dbReference type="Proteomes" id="UP000886750">
    <property type="component" value="Unassembled WGS sequence"/>
</dbReference>
<comment type="subcellular location">
    <subcellularLocation>
        <location evidence="1 7">Cell membrane</location>
        <topology evidence="1 7">Multi-pass membrane protein</topology>
    </subcellularLocation>
</comment>
<evidence type="ECO:0000256" key="6">
    <source>
        <dbReference type="ARBA" id="ARBA00023136"/>
    </source>
</evidence>
<dbReference type="GO" id="GO:0055085">
    <property type="term" value="P:transmembrane transport"/>
    <property type="evidence" value="ECO:0007669"/>
    <property type="project" value="InterPro"/>
</dbReference>
<keyword evidence="5 7" id="KW-1133">Transmembrane helix</keyword>
<dbReference type="InterPro" id="IPR000515">
    <property type="entry name" value="MetI-like"/>
</dbReference>
<dbReference type="InterPro" id="IPR051393">
    <property type="entry name" value="ABC_transporter_permease"/>
</dbReference>
<keyword evidence="3" id="KW-1003">Cell membrane</keyword>
<organism evidence="9 10">
    <name type="scientific">Candidatus Borkfalkia excrementigallinarum</name>
    <dbReference type="NCBI Taxonomy" id="2838506"/>
    <lineage>
        <taxon>Bacteria</taxon>
        <taxon>Bacillati</taxon>
        <taxon>Bacillota</taxon>
        <taxon>Clostridia</taxon>
        <taxon>Christensenellales</taxon>
        <taxon>Christensenellaceae</taxon>
        <taxon>Candidatus Borkfalkia</taxon>
    </lineage>
</organism>
<evidence type="ECO:0000256" key="4">
    <source>
        <dbReference type="ARBA" id="ARBA00022692"/>
    </source>
</evidence>
<dbReference type="PROSITE" id="PS50928">
    <property type="entry name" value="ABC_TM1"/>
    <property type="match status" value="1"/>
</dbReference>
<comment type="similarity">
    <text evidence="7">Belongs to the binding-protein-dependent transport system permease family.</text>
</comment>
<dbReference type="EMBL" id="DXCQ01000062">
    <property type="protein sequence ID" value="HIY97376.1"/>
    <property type="molecule type" value="Genomic_DNA"/>
</dbReference>
<feature type="transmembrane region" description="Helical" evidence="7">
    <location>
        <begin position="83"/>
        <end position="108"/>
    </location>
</feature>
<proteinExistence type="inferred from homology"/>
<evidence type="ECO:0000256" key="1">
    <source>
        <dbReference type="ARBA" id="ARBA00004651"/>
    </source>
</evidence>
<feature type="transmembrane region" description="Helical" evidence="7">
    <location>
        <begin position="171"/>
        <end position="191"/>
    </location>
</feature>
<evidence type="ECO:0000313" key="10">
    <source>
        <dbReference type="Proteomes" id="UP000886750"/>
    </source>
</evidence>
<feature type="transmembrane region" description="Helical" evidence="7">
    <location>
        <begin position="211"/>
        <end position="232"/>
    </location>
</feature>
<dbReference type="GO" id="GO:0005886">
    <property type="term" value="C:plasma membrane"/>
    <property type="evidence" value="ECO:0007669"/>
    <property type="project" value="UniProtKB-SubCell"/>
</dbReference>
<keyword evidence="2 7" id="KW-0813">Transport</keyword>
<evidence type="ECO:0000259" key="8">
    <source>
        <dbReference type="PROSITE" id="PS50928"/>
    </source>
</evidence>